<comment type="caution">
    <text evidence="3">The sequence shown here is derived from an EMBL/GenBank/DDBJ whole genome shotgun (WGS) entry which is preliminary data.</text>
</comment>
<evidence type="ECO:0000256" key="1">
    <source>
        <dbReference type="SAM" id="MobiDB-lite"/>
    </source>
</evidence>
<protein>
    <recommendedName>
        <fullName evidence="5">Zinc-ribbon domain-containing protein</fullName>
    </recommendedName>
</protein>
<dbReference type="OrthoDB" id="2085496at2"/>
<evidence type="ECO:0000256" key="2">
    <source>
        <dbReference type="SAM" id="Phobius"/>
    </source>
</evidence>
<keyword evidence="2" id="KW-0812">Transmembrane</keyword>
<feature type="region of interest" description="Disordered" evidence="1">
    <location>
        <begin position="140"/>
        <end position="162"/>
    </location>
</feature>
<proteinExistence type="predicted"/>
<organism evidence="3 4">
    <name type="scientific">Peptacetobacter hiranonis (strain DSM 13275 / JCM 10541 / KCTC 15199 / TO-931)</name>
    <name type="common">Clostridium hiranonis</name>
    <dbReference type="NCBI Taxonomy" id="500633"/>
    <lineage>
        <taxon>Bacteria</taxon>
        <taxon>Bacillati</taxon>
        <taxon>Bacillota</taxon>
        <taxon>Clostridia</taxon>
        <taxon>Peptostreptococcales</taxon>
        <taxon>Peptostreptococcaceae</taxon>
        <taxon>Peptacetobacter</taxon>
    </lineage>
</organism>
<gene>
    <name evidence="3" type="ORF">CLOHIR_01262</name>
</gene>
<dbReference type="Proteomes" id="UP000003178">
    <property type="component" value="Unassembled WGS sequence"/>
</dbReference>
<reference evidence="3 4" key="2">
    <citation type="submission" date="2008-10" db="EMBL/GenBank/DDBJ databases">
        <title>Draft genome sequence of Clostridium hiranonis (DSM 13275).</title>
        <authorList>
            <person name="Sudarsanam P."/>
            <person name="Ley R."/>
            <person name="Guruge J."/>
            <person name="Turnbaugh P.J."/>
            <person name="Mahowald M."/>
            <person name="Liep D."/>
            <person name="Gordon J."/>
        </authorList>
    </citation>
    <scope>NUCLEOTIDE SEQUENCE [LARGE SCALE GENOMIC DNA]</scope>
    <source>
        <strain evidence="3 4">DSM 13275</strain>
    </source>
</reference>
<keyword evidence="4" id="KW-1185">Reference proteome</keyword>
<keyword evidence="2" id="KW-1133">Transmembrane helix</keyword>
<evidence type="ECO:0000313" key="3">
    <source>
        <dbReference type="EMBL" id="EEA85099.1"/>
    </source>
</evidence>
<dbReference type="EMBL" id="ABWP01000053">
    <property type="protein sequence ID" value="EEA85099.1"/>
    <property type="molecule type" value="Genomic_DNA"/>
</dbReference>
<dbReference type="STRING" id="500633.CLOHIR_01262"/>
<sequence length="429" mass="49160">MRKENYKDEVNFTEEQIKIDRRRDPAIDYSYDDKGSIFRKMSKSRAEKKMHKEGHIGYIDRSDSNYDLGDYYDSSDYYDESDYDNLDSSYTSNDYNSTANKENNDIFNKAKSWVEQNASKESKDLFNTLKNEYKNIQSNAEANKNKGFSKQDNKSNKKSKSGGYKTCKNCGAQMYSDAKVCPKCGEDQKKSNTGGFVMRTIFKFIGIILIINLIIGVTSFIFNRDDNITYDEEIANEEISTEEPYIAYEEYSKPVKLKYIAHPKDVIKTDKEKFEVGAGKELEAGEYIFIKNEGNGLGSVKVFTQEDKSNPELFETVVRNYYVKLDDGDTVELKDGTLYRADQVELDMDDENNMKSGMYRLGKDVGDNFSIEGNSKTYFAIIDKDNIIITNGFLEDGMLSVDKAFIEDSAMQGEVAKYVYINNGILIRE</sequence>
<dbReference type="RefSeq" id="WP_006440183.1">
    <property type="nucleotide sequence ID" value="NZ_DS995356.1"/>
</dbReference>
<name>B6FZF8_PEPHT</name>
<dbReference type="HOGENOM" id="CLU_638891_0_0_9"/>
<keyword evidence="2" id="KW-0472">Membrane</keyword>
<reference evidence="3 4" key="1">
    <citation type="submission" date="2008-09" db="EMBL/GenBank/DDBJ databases">
        <authorList>
            <person name="Fulton L."/>
            <person name="Clifton S."/>
            <person name="Fulton B."/>
            <person name="Xu J."/>
            <person name="Minx P."/>
            <person name="Pepin K.H."/>
            <person name="Johnson M."/>
            <person name="Thiruvilangam P."/>
            <person name="Bhonagiri V."/>
            <person name="Nash W.E."/>
            <person name="Mardis E.R."/>
            <person name="Wilson R.K."/>
        </authorList>
    </citation>
    <scope>NUCLEOTIDE SEQUENCE [LARGE SCALE GENOMIC DNA]</scope>
    <source>
        <strain evidence="3 4">DSM 13275</strain>
    </source>
</reference>
<evidence type="ECO:0000313" key="4">
    <source>
        <dbReference type="Proteomes" id="UP000003178"/>
    </source>
</evidence>
<feature type="transmembrane region" description="Helical" evidence="2">
    <location>
        <begin position="200"/>
        <end position="222"/>
    </location>
</feature>
<accession>B6FZF8</accession>
<evidence type="ECO:0008006" key="5">
    <source>
        <dbReference type="Google" id="ProtNLM"/>
    </source>
</evidence>
<dbReference type="AlphaFoldDB" id="B6FZF8"/>